<dbReference type="InterPro" id="IPR004875">
    <property type="entry name" value="DDE_SF_endonuclease_dom"/>
</dbReference>
<dbReference type="InterPro" id="IPR018649">
    <property type="entry name" value="SHOCT"/>
</dbReference>
<dbReference type="Pfam" id="PF09851">
    <property type="entry name" value="SHOCT"/>
    <property type="match status" value="1"/>
</dbReference>
<evidence type="ECO:0000313" key="4">
    <source>
        <dbReference type="EMBL" id="CRZ06434.1"/>
    </source>
</evidence>
<feature type="domain" description="C2H2-type" evidence="3">
    <location>
        <begin position="136"/>
        <end position="163"/>
    </location>
</feature>
<dbReference type="GO" id="GO:0003676">
    <property type="term" value="F:nucleic acid binding"/>
    <property type="evidence" value="ECO:0007669"/>
    <property type="project" value="InterPro"/>
</dbReference>
<proteinExistence type="predicted"/>
<dbReference type="InterPro" id="IPR013087">
    <property type="entry name" value="Znf_C2H2_type"/>
</dbReference>
<dbReference type="InterPro" id="IPR036236">
    <property type="entry name" value="Znf_C2H2_sf"/>
</dbReference>
<organism evidence="4">
    <name type="scientific">Spongospora subterranea</name>
    <dbReference type="NCBI Taxonomy" id="70186"/>
    <lineage>
        <taxon>Eukaryota</taxon>
        <taxon>Sar</taxon>
        <taxon>Rhizaria</taxon>
        <taxon>Endomyxa</taxon>
        <taxon>Phytomyxea</taxon>
        <taxon>Plasmodiophorida</taxon>
        <taxon>Plasmodiophoridae</taxon>
        <taxon>Spongospora</taxon>
    </lineage>
</organism>
<feature type="non-terminal residue" evidence="4">
    <location>
        <position position="1"/>
    </location>
</feature>
<dbReference type="Pfam" id="PF13912">
    <property type="entry name" value="zf-C2H2_6"/>
    <property type="match status" value="1"/>
</dbReference>
<dbReference type="SUPFAM" id="SSF57667">
    <property type="entry name" value="beta-beta-alpha zinc fingers"/>
    <property type="match status" value="1"/>
</dbReference>
<evidence type="ECO:0000256" key="2">
    <source>
        <dbReference type="SAM" id="MobiDB-lite"/>
    </source>
</evidence>
<feature type="region of interest" description="Disordered" evidence="2">
    <location>
        <begin position="633"/>
        <end position="655"/>
    </location>
</feature>
<name>A0A0H5RD34_9EUKA</name>
<dbReference type="Pfam" id="PF03184">
    <property type="entry name" value="DDE_1"/>
    <property type="match status" value="1"/>
</dbReference>
<dbReference type="Gene3D" id="3.30.160.60">
    <property type="entry name" value="Classic Zinc Finger"/>
    <property type="match status" value="1"/>
</dbReference>
<accession>A0A0H5RD34</accession>
<dbReference type="GO" id="GO:0008270">
    <property type="term" value="F:zinc ion binding"/>
    <property type="evidence" value="ECO:0007669"/>
    <property type="project" value="UniProtKB-KW"/>
</dbReference>
<protein>
    <recommendedName>
        <fullName evidence="3">C2H2-type domain-containing protein</fullName>
    </recommendedName>
</protein>
<dbReference type="EMBL" id="HACM01005992">
    <property type="protein sequence ID" value="CRZ06434.1"/>
    <property type="molecule type" value="Transcribed_RNA"/>
</dbReference>
<keyword evidence="1" id="KW-0863">Zinc-finger</keyword>
<evidence type="ECO:0000259" key="3">
    <source>
        <dbReference type="PROSITE" id="PS50157"/>
    </source>
</evidence>
<dbReference type="PROSITE" id="PS00028">
    <property type="entry name" value="ZINC_FINGER_C2H2_1"/>
    <property type="match status" value="1"/>
</dbReference>
<sequence>YWSYLSMSGSIVAAIRDLADLHANGLITAEEFQTLKTISIEKLSAAMLPSNASNLSAENGVAVTVSSVHHDVISHNYSKAEAESSPAVPSGCSKPRKPLLQQTSLHAFFGPSILTAKASGQQFVSKNCPRFARDRHQCTDCNKSFQTAQALIAHRKTHSIMQDYEGEVPIRKNVSRGQERRRRYSYGMKSEILENIEILQKEMSSRAEAVRSVSNSSGISSDVLTKWVKSASEIRNIASCSSNSRKRGLFNRPWLIHLRRLEEELGREVRQRRLNGLKANKTWIISRARQLRKIRTLIPDQHVDHIQLSRSWYYSGFLLRQGFSIRRWSNHKKLAASQSSPAIFKFHQNLFSQFSQSPTVDTKYGFYKPSSVFNFDQVPLPFICEGDKRTVDNKGAERVWVRQPRSGYEKRQCTLHLTLCADSQALQPKPIIIFRGAGTMIMNSSETSDWDPRVSVLFQANAWVDGHTAINIAKLYLQDPVFQQDRAESRLFLCDNLDAHQNSDFCSSMEKLGKLMYFPPNVTDMIQPIDAGAGRMMKYHVALQLDKELENPAFLSKWTDGKFSARERRILITKWVGNAFDEIIKLGRVHRYFEKTGCLLRIDGQPNRINIQGLPEYRFEPQPKFIINLSSEDDVSGSESSFTDDESNFSEGDDSDVELVQGNSFPLTATPAEEKSVIILKLNEEPWLRGIMCPDRATVHGHEVPQDCIVVLIKEILDPQESLGTDNFGEQIGIGSYSYFKKSQVKILK</sequence>
<dbReference type="AlphaFoldDB" id="A0A0H5RD34"/>
<dbReference type="SMART" id="SM00355">
    <property type="entry name" value="ZnF_C2H2"/>
    <property type="match status" value="1"/>
</dbReference>
<dbReference type="PROSITE" id="PS50157">
    <property type="entry name" value="ZINC_FINGER_C2H2_2"/>
    <property type="match status" value="1"/>
</dbReference>
<keyword evidence="1" id="KW-0862">Zinc</keyword>
<evidence type="ECO:0000256" key="1">
    <source>
        <dbReference type="PROSITE-ProRule" id="PRU00042"/>
    </source>
</evidence>
<keyword evidence="1" id="KW-0479">Metal-binding</keyword>
<reference evidence="4" key="1">
    <citation type="submission" date="2015-04" db="EMBL/GenBank/DDBJ databases">
        <title>The genome sequence of the plant pathogenic Rhizarian Plasmodiophora brassicae reveals insights in its biotrophic life cycle and the origin of chitin synthesis.</title>
        <authorList>
            <person name="Schwelm A."/>
            <person name="Fogelqvist J."/>
            <person name="Knaust A."/>
            <person name="Julke S."/>
            <person name="Lilja T."/>
            <person name="Dhandapani V."/>
            <person name="Bonilla-Rosso G."/>
            <person name="Karlsson M."/>
            <person name="Shevchenko A."/>
            <person name="Choi S.R."/>
            <person name="Kim H.G."/>
            <person name="Park J.Y."/>
            <person name="Lim Y.P."/>
            <person name="Ludwig-Muller J."/>
            <person name="Dixelius C."/>
        </authorList>
    </citation>
    <scope>NUCLEOTIDE SEQUENCE</scope>
    <source>
        <tissue evidence="4">Potato root galls</tissue>
    </source>
</reference>